<dbReference type="InterPro" id="IPR016897">
    <property type="entry name" value="SKP1"/>
</dbReference>
<feature type="domain" description="SKP1 component dimerisation" evidence="4">
    <location>
        <begin position="111"/>
        <end position="142"/>
    </location>
</feature>
<dbReference type="InterPro" id="IPR016072">
    <property type="entry name" value="Skp1_comp_dimer"/>
</dbReference>
<comment type="function">
    <text evidence="3">Essential component of the SCF (SKP1-CUL1-F-box protein) E3 ubiquitin ligase complexes, which mediate the ubiquitination and subsequent proteasomal degradation of target proteins. Controls sulfur metabolite repression, probably by mediating the inactivation or degradation of the metR transcription factor.</text>
</comment>
<dbReference type="InterPro" id="IPR016073">
    <property type="entry name" value="Skp1_comp_POZ"/>
</dbReference>
<dbReference type="InterPro" id="IPR036296">
    <property type="entry name" value="SKP1-like_dim_sf"/>
</dbReference>
<dbReference type="SUPFAM" id="SSF81382">
    <property type="entry name" value="Skp1 dimerisation domain-like"/>
    <property type="match status" value="1"/>
</dbReference>
<proteinExistence type="inferred from homology"/>
<dbReference type="InterPro" id="IPR001232">
    <property type="entry name" value="SKP1-like"/>
</dbReference>
<evidence type="ECO:0000256" key="3">
    <source>
        <dbReference type="ARBA" id="ARBA00045385"/>
    </source>
</evidence>
<dbReference type="EMBL" id="VCHE01000008">
    <property type="protein sequence ID" value="KAB2579277.1"/>
    <property type="molecule type" value="Genomic_DNA"/>
</dbReference>
<evidence type="ECO:0000313" key="7">
    <source>
        <dbReference type="Proteomes" id="UP000325902"/>
    </source>
</evidence>
<name>A0A5N5DNF7_9PEZI</name>
<sequence length="484" mass="53758">MKGNYIALKVANDVIVDVDREVARKSKLISTLLEDSKGDEEEPIAVEKDGENVDAPVLRMILDWCEHHKNDDTSRKIDYVRTPFYALPPIDEWDRNFMNLDLDTLFEITVVSCRTIASTITGKSPREIRDMFGNHDMPIGEEQQPESQPWNASRVFNPLFQLAKSITTGGREPHHSSSATFPPLTPADLPASYTYRTTWPDFTFVRALVYHFPLRSRRFFNAGIHLRVAALGCRPWVVGRRSERRSYSVDGDGDLVTSSSVGSTSISTSSSSNRSSVAGLYLSTEPLPSPSLDYGLWLPIPQRIVFQVRAVGQGWVRSDCGGSGGGGSDTLDGRHAWFEASILKPVIGFAGLATEGATLQDVMAGETWETPVQVRGALARHGWEFVEREEDGGVVWKVCNSVTTSGRYQDCRVEWKRGVETRVEDESAVGKGDGFLERLTSGYIVVLWARAEHKHRENRVGAAAIEIEYEFPPPGTTRHDGSPL</sequence>
<evidence type="ECO:0000256" key="1">
    <source>
        <dbReference type="ARBA" id="ARBA00009993"/>
    </source>
</evidence>
<comment type="similarity">
    <text evidence="1">Belongs to the SKP1 family.</text>
</comment>
<dbReference type="SUPFAM" id="SSF54695">
    <property type="entry name" value="POZ domain"/>
    <property type="match status" value="1"/>
</dbReference>
<dbReference type="Proteomes" id="UP000325902">
    <property type="component" value="Unassembled WGS sequence"/>
</dbReference>
<dbReference type="PANTHER" id="PTHR11165">
    <property type="entry name" value="SKP1"/>
    <property type="match status" value="1"/>
</dbReference>
<dbReference type="OrthoDB" id="66095at2759"/>
<dbReference type="Pfam" id="PF01466">
    <property type="entry name" value="Skp1"/>
    <property type="match status" value="1"/>
</dbReference>
<dbReference type="AlphaFoldDB" id="A0A5N5DNF7"/>
<protein>
    <submittedName>
        <fullName evidence="6">E3 ubiquitin ligase complex SCF subunit sconC</fullName>
    </submittedName>
</protein>
<evidence type="ECO:0000313" key="6">
    <source>
        <dbReference type="EMBL" id="KAB2579277.1"/>
    </source>
</evidence>
<evidence type="ECO:0000259" key="5">
    <source>
        <dbReference type="Pfam" id="PF03931"/>
    </source>
</evidence>
<evidence type="ECO:0000256" key="2">
    <source>
        <dbReference type="ARBA" id="ARBA00022786"/>
    </source>
</evidence>
<evidence type="ECO:0000259" key="4">
    <source>
        <dbReference type="Pfam" id="PF01466"/>
    </source>
</evidence>
<dbReference type="GO" id="GO:0006511">
    <property type="term" value="P:ubiquitin-dependent protein catabolic process"/>
    <property type="evidence" value="ECO:0007669"/>
    <property type="project" value="InterPro"/>
</dbReference>
<dbReference type="SMART" id="SM00512">
    <property type="entry name" value="Skp1"/>
    <property type="match status" value="1"/>
</dbReference>
<dbReference type="InterPro" id="IPR011333">
    <property type="entry name" value="SKP1/BTB/POZ_sf"/>
</dbReference>
<keyword evidence="2" id="KW-0833">Ubl conjugation pathway</keyword>
<keyword evidence="7" id="KW-1185">Reference proteome</keyword>
<reference evidence="6 7" key="1">
    <citation type="journal article" date="2019" name="Sci. Rep.">
        <title>A multi-omics analysis of the grapevine pathogen Lasiodiplodia theobromae reveals that temperature affects the expression of virulence- and pathogenicity-related genes.</title>
        <authorList>
            <person name="Felix C."/>
            <person name="Meneses R."/>
            <person name="Goncalves M.F.M."/>
            <person name="Tilleman L."/>
            <person name="Duarte A.S."/>
            <person name="Jorrin-Novo J.V."/>
            <person name="Van de Peer Y."/>
            <person name="Deforce D."/>
            <person name="Van Nieuwerburgh F."/>
            <person name="Esteves A.C."/>
            <person name="Alves A."/>
        </authorList>
    </citation>
    <scope>NUCLEOTIDE SEQUENCE [LARGE SCALE GENOMIC DNA]</scope>
    <source>
        <strain evidence="6 7">LA-SOL3</strain>
    </source>
</reference>
<gene>
    <name evidence="6" type="primary">sconC_0</name>
    <name evidence="6" type="ORF">DBV05_g2076</name>
</gene>
<accession>A0A5N5DNF7</accession>
<organism evidence="6 7">
    <name type="scientific">Lasiodiplodia theobromae</name>
    <dbReference type="NCBI Taxonomy" id="45133"/>
    <lineage>
        <taxon>Eukaryota</taxon>
        <taxon>Fungi</taxon>
        <taxon>Dikarya</taxon>
        <taxon>Ascomycota</taxon>
        <taxon>Pezizomycotina</taxon>
        <taxon>Dothideomycetes</taxon>
        <taxon>Dothideomycetes incertae sedis</taxon>
        <taxon>Botryosphaeriales</taxon>
        <taxon>Botryosphaeriaceae</taxon>
        <taxon>Lasiodiplodia</taxon>
    </lineage>
</organism>
<dbReference type="Pfam" id="PF03931">
    <property type="entry name" value="Skp1_POZ"/>
    <property type="match status" value="1"/>
</dbReference>
<dbReference type="Gene3D" id="3.30.710.10">
    <property type="entry name" value="Potassium Channel Kv1.1, Chain A"/>
    <property type="match status" value="1"/>
</dbReference>
<feature type="domain" description="SKP1 component POZ" evidence="5">
    <location>
        <begin position="8"/>
        <end position="70"/>
    </location>
</feature>
<comment type="caution">
    <text evidence="6">The sequence shown here is derived from an EMBL/GenBank/DDBJ whole genome shotgun (WGS) entry which is preliminary data.</text>
</comment>